<dbReference type="InterPro" id="IPR056853">
    <property type="entry name" value="AGMP_C"/>
</dbReference>
<evidence type="ECO:0000256" key="4">
    <source>
        <dbReference type="ARBA" id="ARBA00022824"/>
    </source>
</evidence>
<dbReference type="GO" id="GO:0005506">
    <property type="term" value="F:iron ion binding"/>
    <property type="evidence" value="ECO:0007669"/>
    <property type="project" value="InterPro"/>
</dbReference>
<dbReference type="WBParaSite" id="PgR027_g022_t01">
    <property type="protein sequence ID" value="PgR027_g022_t01"/>
    <property type="gene ID" value="PgR027_g022"/>
</dbReference>
<accession>A0A915B7K2</accession>
<reference evidence="18" key="1">
    <citation type="submission" date="2022-11" db="UniProtKB">
        <authorList>
            <consortium name="WormBaseParasite"/>
        </authorList>
    </citation>
    <scope>IDENTIFICATION</scope>
</reference>
<dbReference type="EC" id="1.14.16.5" evidence="11"/>
<evidence type="ECO:0000259" key="15">
    <source>
        <dbReference type="Pfam" id="PF04116"/>
    </source>
</evidence>
<evidence type="ECO:0000256" key="2">
    <source>
        <dbReference type="ARBA" id="ARBA00004477"/>
    </source>
</evidence>
<comment type="catalytic activity">
    <reaction evidence="13">
        <text>1-O-(1,2-saturated-alkyl)-sn-glycerol + (6R)-L-erythro-5,6,7,8-tetrahydrobiopterin + O2 = a 1-(1-hydroxyalkyl)-sn-glycerol + (6R)-L-erythro-6,7-dihydrobiopterin + H2O</text>
        <dbReference type="Rhea" id="RHEA:36255"/>
        <dbReference type="ChEBI" id="CHEBI:15377"/>
        <dbReference type="ChEBI" id="CHEBI:15379"/>
        <dbReference type="ChEBI" id="CHEBI:43120"/>
        <dbReference type="ChEBI" id="CHEBI:59560"/>
        <dbReference type="ChEBI" id="CHEBI:73418"/>
        <dbReference type="ChEBI" id="CHEBI:83957"/>
        <dbReference type="EC" id="1.14.16.5"/>
    </reaction>
</comment>
<keyword evidence="4" id="KW-0256">Endoplasmic reticulum</keyword>
<dbReference type="PANTHER" id="PTHR21624">
    <property type="entry name" value="STEROL DESATURASE-RELATED PROTEIN"/>
    <property type="match status" value="1"/>
</dbReference>
<feature type="transmembrane region" description="Helical" evidence="14">
    <location>
        <begin position="35"/>
        <end position="52"/>
    </location>
</feature>
<evidence type="ECO:0000256" key="1">
    <source>
        <dbReference type="ARBA" id="ARBA00001962"/>
    </source>
</evidence>
<evidence type="ECO:0000313" key="17">
    <source>
        <dbReference type="Proteomes" id="UP000887569"/>
    </source>
</evidence>
<evidence type="ECO:0000256" key="10">
    <source>
        <dbReference type="ARBA" id="ARBA00038190"/>
    </source>
</evidence>
<dbReference type="PANTHER" id="PTHR21624:SF1">
    <property type="entry name" value="ALKYLGLYCEROL MONOOXYGENASE"/>
    <property type="match status" value="1"/>
</dbReference>
<evidence type="ECO:0000256" key="9">
    <source>
        <dbReference type="ARBA" id="ARBA00023136"/>
    </source>
</evidence>
<comment type="subcellular location">
    <subcellularLocation>
        <location evidence="2">Endoplasmic reticulum membrane</location>
        <topology evidence="2">Multi-pass membrane protein</topology>
    </subcellularLocation>
</comment>
<comment type="similarity">
    <text evidence="10">Belongs to the sterol desaturase family. TMEM195 subfamily.</text>
</comment>
<evidence type="ECO:0000259" key="16">
    <source>
        <dbReference type="Pfam" id="PF24858"/>
    </source>
</evidence>
<protein>
    <recommendedName>
        <fullName evidence="12">Alkylglycerol monooxygenase</fullName>
        <ecNumber evidence="11">1.14.16.5</ecNumber>
    </recommendedName>
</protein>
<evidence type="ECO:0000256" key="3">
    <source>
        <dbReference type="ARBA" id="ARBA00022692"/>
    </source>
</evidence>
<dbReference type="Proteomes" id="UP000887569">
    <property type="component" value="Unplaced"/>
</dbReference>
<dbReference type="AlphaFoldDB" id="A0A915B7K2"/>
<keyword evidence="17" id="KW-1185">Reference proteome</keyword>
<keyword evidence="6" id="KW-0560">Oxidoreductase</keyword>
<keyword evidence="5 14" id="KW-1133">Transmembrane helix</keyword>
<keyword evidence="9 14" id="KW-0472">Membrane</keyword>
<dbReference type="InterPro" id="IPR051689">
    <property type="entry name" value="Sterol_desaturase/TMEM195"/>
</dbReference>
<dbReference type="GO" id="GO:0050479">
    <property type="term" value="F:glyceryl-ether monooxygenase activity"/>
    <property type="evidence" value="ECO:0007669"/>
    <property type="project" value="UniProtKB-EC"/>
</dbReference>
<keyword evidence="8" id="KW-0443">Lipid metabolism</keyword>
<evidence type="ECO:0000256" key="13">
    <source>
        <dbReference type="ARBA" id="ARBA00047556"/>
    </source>
</evidence>
<feature type="transmembrane region" description="Helical" evidence="14">
    <location>
        <begin position="377"/>
        <end position="396"/>
    </location>
</feature>
<comment type="cofactor">
    <cofactor evidence="1">
        <name>Fe cation</name>
        <dbReference type="ChEBI" id="CHEBI:24875"/>
    </cofactor>
</comment>
<evidence type="ECO:0000256" key="8">
    <source>
        <dbReference type="ARBA" id="ARBA00023098"/>
    </source>
</evidence>
<dbReference type="GO" id="GO:0005789">
    <property type="term" value="C:endoplasmic reticulum membrane"/>
    <property type="evidence" value="ECO:0007669"/>
    <property type="project" value="UniProtKB-SubCell"/>
</dbReference>
<evidence type="ECO:0000256" key="6">
    <source>
        <dbReference type="ARBA" id="ARBA00023002"/>
    </source>
</evidence>
<evidence type="ECO:0000313" key="18">
    <source>
        <dbReference type="WBParaSite" id="PgR027_g022_t01"/>
    </source>
</evidence>
<dbReference type="Pfam" id="PF24858">
    <property type="entry name" value="AGMP_C"/>
    <property type="match status" value="1"/>
</dbReference>
<feature type="domain" description="Fatty acid hydroxylase" evidence="15">
    <location>
        <begin position="109"/>
        <end position="241"/>
    </location>
</feature>
<keyword evidence="7" id="KW-0408">Iron</keyword>
<keyword evidence="3 14" id="KW-0812">Transmembrane</keyword>
<organism evidence="17 18">
    <name type="scientific">Parascaris univalens</name>
    <name type="common">Nematode worm</name>
    <dbReference type="NCBI Taxonomy" id="6257"/>
    <lineage>
        <taxon>Eukaryota</taxon>
        <taxon>Metazoa</taxon>
        <taxon>Ecdysozoa</taxon>
        <taxon>Nematoda</taxon>
        <taxon>Chromadorea</taxon>
        <taxon>Rhabditida</taxon>
        <taxon>Spirurina</taxon>
        <taxon>Ascaridomorpha</taxon>
        <taxon>Ascaridoidea</taxon>
        <taxon>Ascarididae</taxon>
        <taxon>Parascaris</taxon>
    </lineage>
</organism>
<sequence length="446" mass="52200">SKLTSHNLRMMFYLITPNESTFHNINDVPQYVDNASSWFLLMIFGELLILRLQQSNGSHAINDMVTSISAGMLLILFQIGGRLISLNLYIYVYNNYRILDLPIDSPITWFIGFLAEDFMYYLTHRAIHEAGIFWSFHQMHHSSEYYNLTTALRQSCLSDYGAIIFDLIQSFFVPPPIFLVHRNVNLLYQFWIHTEVITSLGPLEYILNTPSHHRVHHGRNPYCIDKNYGGTLIIWDRLFGTFEWEKSYEKPIYGLVKNVESFDQLYLQFFVLKELGWNKGQLCDSEGKPLFPGFVNKIKALLWPPNYIPGSRTKQFFLWRCMVDSTERIPGVDPKRARYDPGMSITIKVYVVLHFFIQLFTYLHFCAIRSTLSYAHSAISIALMVVAMQSFGYFFDKKRWAKRFEAIRLLLTSIYDLLLGNVPFAALHILSFLYLIFLYDEKCMQK</sequence>
<feature type="transmembrane region" description="Helical" evidence="14">
    <location>
        <begin position="73"/>
        <end position="94"/>
    </location>
</feature>
<feature type="domain" description="Alkylglycerol monooxygenase C-terminal" evidence="16">
    <location>
        <begin position="348"/>
        <end position="410"/>
    </location>
</feature>
<proteinExistence type="inferred from homology"/>
<evidence type="ECO:0000256" key="7">
    <source>
        <dbReference type="ARBA" id="ARBA00023004"/>
    </source>
</evidence>
<name>A0A915B7K2_PARUN</name>
<evidence type="ECO:0000256" key="12">
    <source>
        <dbReference type="ARBA" id="ARBA00040992"/>
    </source>
</evidence>
<feature type="transmembrane region" description="Helical" evidence="14">
    <location>
        <begin position="345"/>
        <end position="365"/>
    </location>
</feature>
<dbReference type="Pfam" id="PF04116">
    <property type="entry name" value="FA_hydroxylase"/>
    <property type="match status" value="1"/>
</dbReference>
<dbReference type="InterPro" id="IPR006694">
    <property type="entry name" value="Fatty_acid_hydroxylase"/>
</dbReference>
<evidence type="ECO:0000256" key="11">
    <source>
        <dbReference type="ARBA" id="ARBA00039026"/>
    </source>
</evidence>
<evidence type="ECO:0000256" key="5">
    <source>
        <dbReference type="ARBA" id="ARBA00022989"/>
    </source>
</evidence>
<dbReference type="GO" id="GO:0006643">
    <property type="term" value="P:membrane lipid metabolic process"/>
    <property type="evidence" value="ECO:0007669"/>
    <property type="project" value="TreeGrafter"/>
</dbReference>
<dbReference type="GO" id="GO:0008610">
    <property type="term" value="P:lipid biosynthetic process"/>
    <property type="evidence" value="ECO:0007669"/>
    <property type="project" value="InterPro"/>
</dbReference>
<evidence type="ECO:0000256" key="14">
    <source>
        <dbReference type="SAM" id="Phobius"/>
    </source>
</evidence>
<feature type="transmembrane region" description="Helical" evidence="14">
    <location>
        <begin position="417"/>
        <end position="439"/>
    </location>
</feature>